<evidence type="ECO:0000313" key="2">
    <source>
        <dbReference type="Proteomes" id="UP000249499"/>
    </source>
</evidence>
<gene>
    <name evidence="1" type="ORF">PR017_05190</name>
</gene>
<dbReference type="AlphaFoldDB" id="A0AAF1K9M7"/>
<keyword evidence="2" id="KW-1185">Reference proteome</keyword>
<dbReference type="RefSeq" id="WP_279619511.1">
    <property type="nucleotide sequence ID" value="NZ_CP117255.1"/>
</dbReference>
<reference evidence="1 2" key="1">
    <citation type="journal article" date="2018" name="Sci. Rep.">
        <title>Rhizobium tumorigenes sp. nov., a novel plant tumorigenic bacterium isolated from cane gall tumors on thornless blackberry.</title>
        <authorList>
            <person name="Kuzmanovi N."/>
            <person name="Smalla K."/>
            <person name="Gronow S."/>
            <person name="PuBawska J."/>
        </authorList>
    </citation>
    <scope>NUCLEOTIDE SEQUENCE [LARGE SCALE GENOMIC DNA]</scope>
    <source>
        <strain evidence="1 2">1078</strain>
    </source>
</reference>
<name>A0AAF1K9M7_9HYPH</name>
<sequence>MSARRGGKAVRNVQAGRGGFGNMFMVVVWCVEKRVGIGGA</sequence>
<protein>
    <submittedName>
        <fullName evidence="1">Uncharacterized protein</fullName>
    </submittedName>
</protein>
<reference evidence="2" key="2">
    <citation type="journal article" date="2023" name="MicrobiologyOpen">
        <title>Genomics of the tumorigenes clade of the family Rhizobiaceae and description of Rhizobium rhododendri sp. nov.</title>
        <authorList>
            <person name="Kuzmanovic N."/>
            <person name="diCenzo G.C."/>
            <person name="Bunk B."/>
            <person name="Sproeer C."/>
            <person name="Fruehling A."/>
            <person name="Neumann-Schaal M."/>
            <person name="Overmann J."/>
            <person name="Smalla K."/>
        </authorList>
    </citation>
    <scope>NUCLEOTIDE SEQUENCE [LARGE SCALE GENOMIC DNA]</scope>
    <source>
        <strain evidence="2">1078</strain>
    </source>
</reference>
<dbReference type="Proteomes" id="UP000249499">
    <property type="component" value="Chromosome"/>
</dbReference>
<evidence type="ECO:0000313" key="1">
    <source>
        <dbReference type="EMBL" id="WFR96526.1"/>
    </source>
</evidence>
<accession>A0AAF1K9M7</accession>
<dbReference type="EMBL" id="CP117255">
    <property type="protein sequence ID" value="WFR96526.1"/>
    <property type="molecule type" value="Genomic_DNA"/>
</dbReference>
<organism evidence="1 2">
    <name type="scientific">Rhizobium tumorigenes</name>
    <dbReference type="NCBI Taxonomy" id="2041385"/>
    <lineage>
        <taxon>Bacteria</taxon>
        <taxon>Pseudomonadati</taxon>
        <taxon>Pseudomonadota</taxon>
        <taxon>Alphaproteobacteria</taxon>
        <taxon>Hyphomicrobiales</taxon>
        <taxon>Rhizobiaceae</taxon>
        <taxon>Rhizobium/Agrobacterium group</taxon>
        <taxon>Rhizobium</taxon>
    </lineage>
</organism>
<dbReference type="KEGG" id="rtu:PR017_05190"/>
<proteinExistence type="predicted"/>